<accession>A0ABC8S877</accession>
<dbReference type="AlphaFoldDB" id="A0ABC8S877"/>
<feature type="region of interest" description="Disordered" evidence="1">
    <location>
        <begin position="25"/>
        <end position="44"/>
    </location>
</feature>
<sequence>MRADQWLRGVRSRIARLFVLRRVDGESPEKTDETEEAEVSSIKHKQQMAAASSKSAYKAHLLKTLSQLGDDGDDNDVTFNYVQSKEHDCFEISLNVKSEG</sequence>
<evidence type="ECO:0000313" key="3">
    <source>
        <dbReference type="Proteomes" id="UP001642360"/>
    </source>
</evidence>
<proteinExistence type="predicted"/>
<protein>
    <submittedName>
        <fullName evidence="2">Uncharacterized protein</fullName>
    </submittedName>
</protein>
<evidence type="ECO:0000256" key="1">
    <source>
        <dbReference type="SAM" id="MobiDB-lite"/>
    </source>
</evidence>
<reference evidence="2 3" key="1">
    <citation type="submission" date="2024-02" db="EMBL/GenBank/DDBJ databases">
        <authorList>
            <person name="Vignale AGUSTIN F."/>
            <person name="Sosa J E."/>
            <person name="Modenutti C."/>
        </authorList>
    </citation>
    <scope>NUCLEOTIDE SEQUENCE [LARGE SCALE GENOMIC DNA]</scope>
</reference>
<comment type="caution">
    <text evidence="2">The sequence shown here is derived from an EMBL/GenBank/DDBJ whole genome shotgun (WGS) entry which is preliminary data.</text>
</comment>
<organism evidence="2 3">
    <name type="scientific">Ilex paraguariensis</name>
    <name type="common">yerba mate</name>
    <dbReference type="NCBI Taxonomy" id="185542"/>
    <lineage>
        <taxon>Eukaryota</taxon>
        <taxon>Viridiplantae</taxon>
        <taxon>Streptophyta</taxon>
        <taxon>Embryophyta</taxon>
        <taxon>Tracheophyta</taxon>
        <taxon>Spermatophyta</taxon>
        <taxon>Magnoliopsida</taxon>
        <taxon>eudicotyledons</taxon>
        <taxon>Gunneridae</taxon>
        <taxon>Pentapetalae</taxon>
        <taxon>asterids</taxon>
        <taxon>campanulids</taxon>
        <taxon>Aquifoliales</taxon>
        <taxon>Aquifoliaceae</taxon>
        <taxon>Ilex</taxon>
    </lineage>
</organism>
<keyword evidence="3" id="KW-1185">Reference proteome</keyword>
<name>A0ABC8S877_9AQUA</name>
<gene>
    <name evidence="2" type="ORF">ILEXP_LOCUS20588</name>
</gene>
<dbReference type="EMBL" id="CAUOFW020002269">
    <property type="protein sequence ID" value="CAK9152366.1"/>
    <property type="molecule type" value="Genomic_DNA"/>
</dbReference>
<evidence type="ECO:0000313" key="2">
    <source>
        <dbReference type="EMBL" id="CAK9152366.1"/>
    </source>
</evidence>
<dbReference type="Proteomes" id="UP001642360">
    <property type="component" value="Unassembled WGS sequence"/>
</dbReference>